<proteinExistence type="inferred from homology"/>
<dbReference type="InterPro" id="IPR058240">
    <property type="entry name" value="rSAM_sf"/>
</dbReference>
<dbReference type="InterPro" id="IPR034457">
    <property type="entry name" value="Organic_radical-activating"/>
</dbReference>
<dbReference type="SFLD" id="SFLDS00029">
    <property type="entry name" value="Radical_SAM"/>
    <property type="match status" value="1"/>
</dbReference>
<dbReference type="GO" id="GO:0004748">
    <property type="term" value="F:ribonucleoside-diphosphate reductase activity, thioredoxin disulfide as acceptor"/>
    <property type="evidence" value="ECO:0007669"/>
    <property type="project" value="TreeGrafter"/>
</dbReference>
<dbReference type="NCBIfam" id="TIGR02491">
    <property type="entry name" value="NrdG"/>
    <property type="match status" value="1"/>
</dbReference>
<keyword evidence="6" id="KW-0411">Iron-sulfur</keyword>
<comment type="cofactor">
    <cofactor evidence="1">
        <name>[4Fe-4S] cluster</name>
        <dbReference type="ChEBI" id="CHEBI:49883"/>
    </cofactor>
</comment>
<reference evidence="8" key="1">
    <citation type="journal article" date="2021" name="PeerJ">
        <title>Extensive microbial diversity within the chicken gut microbiome revealed by metagenomics and culture.</title>
        <authorList>
            <person name="Gilroy R."/>
            <person name="Ravi A."/>
            <person name="Getino M."/>
            <person name="Pursley I."/>
            <person name="Horton D.L."/>
            <person name="Alikhan N.F."/>
            <person name="Baker D."/>
            <person name="Gharbi K."/>
            <person name="Hall N."/>
            <person name="Watson M."/>
            <person name="Adriaenssens E.M."/>
            <person name="Foster-Nyarko E."/>
            <person name="Jarju S."/>
            <person name="Secka A."/>
            <person name="Antonio M."/>
            <person name="Oren A."/>
            <person name="Chaudhuri R.R."/>
            <person name="La Ragione R."/>
            <person name="Hildebrand F."/>
            <person name="Pallen M.J."/>
        </authorList>
    </citation>
    <scope>NUCLEOTIDE SEQUENCE</scope>
    <source>
        <strain evidence="8">ChiHjej12B11-9795</strain>
    </source>
</reference>
<reference evidence="8" key="2">
    <citation type="submission" date="2021-04" db="EMBL/GenBank/DDBJ databases">
        <authorList>
            <person name="Gilroy R."/>
        </authorList>
    </citation>
    <scope>NUCLEOTIDE SEQUENCE</scope>
    <source>
        <strain evidence="8">ChiHjej12B11-9795</strain>
    </source>
</reference>
<dbReference type="InterPro" id="IPR007197">
    <property type="entry name" value="rSAM"/>
</dbReference>
<accession>A0A9D2HUY2</accession>
<name>A0A9D2HUY2_9BACE</name>
<dbReference type="SFLD" id="SFLDF00299">
    <property type="entry name" value="anaerobic_ribonucleoside-triph"/>
    <property type="match status" value="1"/>
</dbReference>
<keyword evidence="2" id="KW-0004">4Fe-4S</keyword>
<dbReference type="Proteomes" id="UP000823862">
    <property type="component" value="Unassembled WGS sequence"/>
</dbReference>
<dbReference type="SFLD" id="SFLDG01066">
    <property type="entry name" value="organic_radical-activating_enz"/>
    <property type="match status" value="1"/>
</dbReference>
<dbReference type="Gene3D" id="3.20.20.70">
    <property type="entry name" value="Aldolase class I"/>
    <property type="match status" value="1"/>
</dbReference>
<keyword evidence="7" id="KW-0560">Oxidoreductase</keyword>
<evidence type="ECO:0000256" key="2">
    <source>
        <dbReference type="ARBA" id="ARBA00022485"/>
    </source>
</evidence>
<evidence type="ECO:0000256" key="6">
    <source>
        <dbReference type="ARBA" id="ARBA00023014"/>
    </source>
</evidence>
<dbReference type="PANTHER" id="PTHR30352:SF2">
    <property type="entry name" value="ANAEROBIC RIBONUCLEOSIDE-TRIPHOSPHATE REDUCTASE-ACTIVATING PROTEIN"/>
    <property type="match status" value="1"/>
</dbReference>
<evidence type="ECO:0000256" key="5">
    <source>
        <dbReference type="ARBA" id="ARBA00023004"/>
    </source>
</evidence>
<dbReference type="CDD" id="cd01335">
    <property type="entry name" value="Radical_SAM"/>
    <property type="match status" value="1"/>
</dbReference>
<evidence type="ECO:0000256" key="7">
    <source>
        <dbReference type="PIRNR" id="PIRNR000368"/>
    </source>
</evidence>
<dbReference type="InterPro" id="IPR013785">
    <property type="entry name" value="Aldolase_TIM"/>
</dbReference>
<comment type="similarity">
    <text evidence="7">Belongs to the organic radical-activating enzymes family.</text>
</comment>
<keyword evidence="3" id="KW-0949">S-adenosyl-L-methionine</keyword>
<dbReference type="GO" id="GO:0046872">
    <property type="term" value="F:metal ion binding"/>
    <property type="evidence" value="ECO:0007669"/>
    <property type="project" value="UniProtKB-KW"/>
</dbReference>
<dbReference type="AlphaFoldDB" id="A0A9D2HUY2"/>
<dbReference type="EMBL" id="DWZI01000001">
    <property type="protein sequence ID" value="HJA84613.1"/>
    <property type="molecule type" value="Genomic_DNA"/>
</dbReference>
<keyword evidence="4" id="KW-0479">Metal-binding</keyword>
<comment type="caution">
    <text evidence="8">The sequence shown here is derived from an EMBL/GenBank/DDBJ whole genome shotgun (WGS) entry which is preliminary data.</text>
</comment>
<protein>
    <recommendedName>
        <fullName evidence="7">Anaerobic ribonucleoside-triphosphate reductase-activating protein</fullName>
        <ecNumber evidence="7">1.97.1.-</ecNumber>
    </recommendedName>
</protein>
<dbReference type="EC" id="1.97.1.-" evidence="7"/>
<dbReference type="PANTHER" id="PTHR30352">
    <property type="entry name" value="PYRUVATE FORMATE-LYASE-ACTIVATING ENZYME"/>
    <property type="match status" value="1"/>
</dbReference>
<gene>
    <name evidence="8" type="primary">nrdG</name>
    <name evidence="8" type="ORF">H9950_00170</name>
</gene>
<sequence>MQLYILDIIEDTTVDGPGLRTTIYAAGCPHHCPGCHNPQSWNQTNGHLMDTDDILRRILDDPFADVTFSGGDPLMQPEGFGELARGIRRESRKNIWCYTGYNFESILQNPRQAALLPYLDVLVDGKFIQSLRNESLHFRGSSNQRIINVPVSLDAQKAIELAPFPYASFQPALHTSKG</sequence>
<dbReference type="GO" id="GO:0051539">
    <property type="term" value="F:4 iron, 4 sulfur cluster binding"/>
    <property type="evidence" value="ECO:0007669"/>
    <property type="project" value="UniProtKB-KW"/>
</dbReference>
<dbReference type="SUPFAM" id="SSF102114">
    <property type="entry name" value="Radical SAM enzymes"/>
    <property type="match status" value="1"/>
</dbReference>
<dbReference type="GO" id="GO:0043365">
    <property type="term" value="F:[formate-C-acetyltransferase]-activating enzyme activity"/>
    <property type="evidence" value="ECO:0007669"/>
    <property type="project" value="InterPro"/>
</dbReference>
<keyword evidence="5" id="KW-0408">Iron</keyword>
<evidence type="ECO:0000256" key="1">
    <source>
        <dbReference type="ARBA" id="ARBA00001966"/>
    </source>
</evidence>
<evidence type="ECO:0000256" key="3">
    <source>
        <dbReference type="ARBA" id="ARBA00022691"/>
    </source>
</evidence>
<evidence type="ECO:0000313" key="8">
    <source>
        <dbReference type="EMBL" id="HJA84613.1"/>
    </source>
</evidence>
<comment type="function">
    <text evidence="7">Activation of anaerobic ribonucleoside-triphosphate reductase under anaerobic conditions by generation of an organic free radical, using S-adenosylmethionine and reduced flavodoxin as cosubstrates to produce 5'-deoxy-adenosine.</text>
</comment>
<dbReference type="PIRSF" id="PIRSF000368">
    <property type="entry name" value="NrdG"/>
    <property type="match status" value="1"/>
</dbReference>
<dbReference type="InterPro" id="IPR012837">
    <property type="entry name" value="NrdG"/>
</dbReference>
<evidence type="ECO:0000313" key="9">
    <source>
        <dbReference type="Proteomes" id="UP000823862"/>
    </source>
</evidence>
<evidence type="ECO:0000256" key="4">
    <source>
        <dbReference type="ARBA" id="ARBA00022723"/>
    </source>
</evidence>
<dbReference type="SFLD" id="SFLDG01063">
    <property type="entry name" value="activating_enzymes__group_1"/>
    <property type="match status" value="1"/>
</dbReference>
<dbReference type="Pfam" id="PF13353">
    <property type="entry name" value="Fer4_12"/>
    <property type="match status" value="1"/>
</dbReference>
<organism evidence="8 9">
    <name type="scientific">Candidatus Bacteroides avicola</name>
    <dbReference type="NCBI Taxonomy" id="2838468"/>
    <lineage>
        <taxon>Bacteria</taxon>
        <taxon>Pseudomonadati</taxon>
        <taxon>Bacteroidota</taxon>
        <taxon>Bacteroidia</taxon>
        <taxon>Bacteroidales</taxon>
        <taxon>Bacteroidaceae</taxon>
        <taxon>Bacteroides</taxon>
    </lineage>
</organism>